<sequence>MQIKNSTERKKERRLDYERGSRKVVKMWSWLIPLTVLLSSVPRAETQGRCNNIQAADIVFLVDGSSSIGRANFLQVKGFMAGIVKPFTGAVSATGVRFGAVQYSDTSRVEFTFTTYLNGTELVSAVENLNYKGGNTRTGAGLKFVADNFFSASAIRDVPKIAILITDGKSQDSVRDPAQKLRSLGVKLFAVGIKNADEVELALIASEPTRDFSFFVGDFKILSTLLPLVAPHVCASSGGVYASDDAFSGPSNLQFLVETFDSLKFRWAAALGPVNGYVVQYVPLSGLGQPITSEFQQETVPAGQKTFIARNLKSGTDYLVTVIAQYPNSVGESVSGKARTRSRPGVSNFRVVQAAFFSLSLAWDAPSSPAQGYRITYGPTGRTVTQLSEQSLAADSTSVTLEGLQPDTEYALNLYPLFPQNSVSPATLNARTLRLQAVQQLSVQTVSEGSVHVLWKGVGGVRAYRLVWGPFTGRDVESVEVPGDSESHTLTNVEPDTEYIVTVIGIYDNTEGPAATARFKIDHREQQVLRATTAGPTTIRLNWNVIPSARGYRLEWRQGEGGRIQRQSFPKSTSSYELTGLQPSTEYIITLYTLYEGREEATPPPLKTRSEMIG</sequence>
<dbReference type="SMART" id="SM00060">
    <property type="entry name" value="FN3"/>
    <property type="match status" value="4"/>
</dbReference>
<dbReference type="Pfam" id="PF00041">
    <property type="entry name" value="fn3"/>
    <property type="match status" value="4"/>
</dbReference>
<keyword evidence="6" id="KW-0325">Glycoprotein</keyword>
<organism evidence="9 10">
    <name type="scientific">Anguilla anguilla</name>
    <name type="common">European freshwater eel</name>
    <name type="synonym">Muraena anguilla</name>
    <dbReference type="NCBI Taxonomy" id="7936"/>
    <lineage>
        <taxon>Eukaryota</taxon>
        <taxon>Metazoa</taxon>
        <taxon>Chordata</taxon>
        <taxon>Craniata</taxon>
        <taxon>Vertebrata</taxon>
        <taxon>Euteleostomi</taxon>
        <taxon>Actinopterygii</taxon>
        <taxon>Neopterygii</taxon>
        <taxon>Teleostei</taxon>
        <taxon>Anguilliformes</taxon>
        <taxon>Anguillidae</taxon>
        <taxon>Anguilla</taxon>
    </lineage>
</organism>
<dbReference type="InterPro" id="IPR003961">
    <property type="entry name" value="FN3_dom"/>
</dbReference>
<dbReference type="Gene3D" id="3.40.50.410">
    <property type="entry name" value="von Willebrand factor, type A domain"/>
    <property type="match status" value="1"/>
</dbReference>
<dbReference type="InterPro" id="IPR002035">
    <property type="entry name" value="VWF_A"/>
</dbReference>
<dbReference type="PRINTS" id="PR00453">
    <property type="entry name" value="VWFADOMAIN"/>
</dbReference>
<accession>A0A9D3RPY0</accession>
<dbReference type="PANTHER" id="PTHR24020:SF88">
    <property type="entry name" value="COLLAGEN ALPHA-1(VII) CHAIN"/>
    <property type="match status" value="1"/>
</dbReference>
<keyword evidence="5" id="KW-0176">Collagen</keyword>
<dbReference type="EMBL" id="JAFIRN010000012">
    <property type="protein sequence ID" value="KAG5838425.1"/>
    <property type="molecule type" value="Genomic_DNA"/>
</dbReference>
<evidence type="ECO:0000313" key="9">
    <source>
        <dbReference type="EMBL" id="KAG5838425.1"/>
    </source>
</evidence>
<dbReference type="PROSITE" id="PS50234">
    <property type="entry name" value="VWFA"/>
    <property type="match status" value="1"/>
</dbReference>
<proteinExistence type="predicted"/>
<feature type="domain" description="Fibronectin type-III" evidence="8">
    <location>
        <begin position="437"/>
        <end position="526"/>
    </location>
</feature>
<dbReference type="AlphaFoldDB" id="A0A9D3RPY0"/>
<dbReference type="InterPro" id="IPR036116">
    <property type="entry name" value="FN3_sf"/>
</dbReference>
<evidence type="ECO:0000256" key="4">
    <source>
        <dbReference type="ARBA" id="ARBA00022737"/>
    </source>
</evidence>
<comment type="subcellular location">
    <subcellularLocation>
        <location evidence="1">Secreted</location>
        <location evidence="1">Extracellular space</location>
        <location evidence="1">Extracellular matrix</location>
    </subcellularLocation>
</comment>
<reference evidence="9" key="1">
    <citation type="submission" date="2021-01" db="EMBL/GenBank/DDBJ databases">
        <title>A chromosome-scale assembly of European eel, Anguilla anguilla.</title>
        <authorList>
            <person name="Henkel C."/>
            <person name="Jong-Raadsen S.A."/>
            <person name="Dufour S."/>
            <person name="Weltzien F.-A."/>
            <person name="Palstra A.P."/>
            <person name="Pelster B."/>
            <person name="Spaink H.P."/>
            <person name="Van Den Thillart G.E."/>
            <person name="Jansen H."/>
            <person name="Zahm M."/>
            <person name="Klopp C."/>
            <person name="Cedric C."/>
            <person name="Louis A."/>
            <person name="Berthelot C."/>
            <person name="Parey E."/>
            <person name="Roest Crollius H."/>
            <person name="Montfort J."/>
            <person name="Robinson-Rechavi M."/>
            <person name="Bucao C."/>
            <person name="Bouchez O."/>
            <person name="Gislard M."/>
            <person name="Lluch J."/>
            <person name="Milhes M."/>
            <person name="Lampietro C."/>
            <person name="Lopez Roques C."/>
            <person name="Donnadieu C."/>
            <person name="Braasch I."/>
            <person name="Desvignes T."/>
            <person name="Postlethwait J."/>
            <person name="Bobe J."/>
            <person name="Guiguen Y."/>
            <person name="Dirks R."/>
        </authorList>
    </citation>
    <scope>NUCLEOTIDE SEQUENCE</scope>
    <source>
        <strain evidence="9">Tag_6206</strain>
        <tissue evidence="9">Liver</tissue>
    </source>
</reference>
<dbReference type="GO" id="GO:0005581">
    <property type="term" value="C:collagen trimer"/>
    <property type="evidence" value="ECO:0007669"/>
    <property type="project" value="UniProtKB-KW"/>
</dbReference>
<comment type="caution">
    <text evidence="9">The sequence shown here is derived from an EMBL/GenBank/DDBJ whole genome shotgun (WGS) entry which is preliminary data.</text>
</comment>
<evidence type="ECO:0000256" key="3">
    <source>
        <dbReference type="ARBA" id="ARBA00022530"/>
    </source>
</evidence>
<dbReference type="FunFam" id="2.60.40.10:FF:001333">
    <property type="entry name" value="collagen alpha-1(VII) chain isoform X2"/>
    <property type="match status" value="1"/>
</dbReference>
<evidence type="ECO:0000256" key="2">
    <source>
        <dbReference type="ARBA" id="ARBA00022525"/>
    </source>
</evidence>
<evidence type="ECO:0008006" key="11">
    <source>
        <dbReference type="Google" id="ProtNLM"/>
    </source>
</evidence>
<evidence type="ECO:0000256" key="1">
    <source>
        <dbReference type="ARBA" id="ARBA00004498"/>
    </source>
</evidence>
<dbReference type="InterPro" id="IPR013783">
    <property type="entry name" value="Ig-like_fold"/>
</dbReference>
<evidence type="ECO:0000256" key="5">
    <source>
        <dbReference type="ARBA" id="ARBA00023119"/>
    </source>
</evidence>
<keyword evidence="2" id="KW-0964">Secreted</keyword>
<dbReference type="SUPFAM" id="SSF49265">
    <property type="entry name" value="Fibronectin type III"/>
    <property type="match status" value="2"/>
</dbReference>
<gene>
    <name evidence="9" type="ORF">ANANG_G00223570</name>
</gene>
<keyword evidence="4" id="KW-0677">Repeat</keyword>
<name>A0A9D3RPY0_ANGAN</name>
<feature type="domain" description="Fibronectin type-III" evidence="8">
    <location>
        <begin position="346"/>
        <end position="435"/>
    </location>
</feature>
<dbReference type="SMART" id="SM00327">
    <property type="entry name" value="VWA"/>
    <property type="match status" value="1"/>
</dbReference>
<feature type="domain" description="VWFA" evidence="7">
    <location>
        <begin position="57"/>
        <end position="229"/>
    </location>
</feature>
<protein>
    <recommendedName>
        <fullName evidence="11">Collagen alpha-1(VII) chain</fullName>
    </recommendedName>
</protein>
<feature type="domain" description="Fibronectin type-III" evidence="8">
    <location>
        <begin position="527"/>
        <end position="611"/>
    </location>
</feature>
<keyword evidence="10" id="KW-1185">Reference proteome</keyword>
<evidence type="ECO:0000313" key="10">
    <source>
        <dbReference type="Proteomes" id="UP001044222"/>
    </source>
</evidence>
<evidence type="ECO:0000259" key="7">
    <source>
        <dbReference type="PROSITE" id="PS50234"/>
    </source>
</evidence>
<dbReference type="PROSITE" id="PS50853">
    <property type="entry name" value="FN3"/>
    <property type="match status" value="4"/>
</dbReference>
<dbReference type="InterPro" id="IPR036465">
    <property type="entry name" value="vWFA_dom_sf"/>
</dbReference>
<dbReference type="Gene3D" id="2.60.40.10">
    <property type="entry name" value="Immunoglobulins"/>
    <property type="match status" value="4"/>
</dbReference>
<feature type="domain" description="Fibronectin type-III" evidence="8">
    <location>
        <begin position="249"/>
        <end position="345"/>
    </location>
</feature>
<keyword evidence="3" id="KW-0272">Extracellular matrix</keyword>
<dbReference type="SUPFAM" id="SSF53300">
    <property type="entry name" value="vWA-like"/>
    <property type="match status" value="1"/>
</dbReference>
<dbReference type="InterPro" id="IPR050525">
    <property type="entry name" value="ECM_Assembly_Org"/>
</dbReference>
<dbReference type="Proteomes" id="UP001044222">
    <property type="component" value="Chromosome 12"/>
</dbReference>
<evidence type="ECO:0000259" key="8">
    <source>
        <dbReference type="PROSITE" id="PS50853"/>
    </source>
</evidence>
<dbReference type="FunFam" id="3.40.50.410:FF:000001">
    <property type="entry name" value="Collagen, type XII, alpha 1"/>
    <property type="match status" value="1"/>
</dbReference>
<dbReference type="CDD" id="cd00063">
    <property type="entry name" value="FN3"/>
    <property type="match status" value="4"/>
</dbReference>
<dbReference type="PANTHER" id="PTHR24020">
    <property type="entry name" value="COLLAGEN ALPHA"/>
    <property type="match status" value="1"/>
</dbReference>
<evidence type="ECO:0000256" key="6">
    <source>
        <dbReference type="ARBA" id="ARBA00023180"/>
    </source>
</evidence>
<dbReference type="Pfam" id="PF00092">
    <property type="entry name" value="VWA"/>
    <property type="match status" value="1"/>
</dbReference>